<comment type="caution">
    <text evidence="4">The sequence shown here is derived from an EMBL/GenBank/DDBJ whole genome shotgun (WGS) entry which is preliminary data.</text>
</comment>
<evidence type="ECO:0000313" key="4">
    <source>
        <dbReference type="EMBL" id="ETD22527.1"/>
    </source>
</evidence>
<name>V8C647_9HELI</name>
<dbReference type="PANTHER" id="PTHR40841">
    <property type="entry name" value="SIDEROPHORE TRIACETYLFUSARININE C ESTERASE"/>
    <property type="match status" value="1"/>
</dbReference>
<dbReference type="EMBL" id="AZJI01000009">
    <property type="protein sequence ID" value="ETD22527.1"/>
    <property type="molecule type" value="Genomic_DNA"/>
</dbReference>
<comment type="similarity">
    <text evidence="1">Belongs to the esterase D family.</text>
</comment>
<dbReference type="STRING" id="1357400.HMPREF2086_01843"/>
<keyword evidence="5" id="KW-1185">Reference proteome</keyword>
<dbReference type="SUPFAM" id="SSF53474">
    <property type="entry name" value="alpha/beta-Hydrolases"/>
    <property type="match status" value="1"/>
</dbReference>
<protein>
    <recommendedName>
        <fullName evidence="6">Esterase</fullName>
    </recommendedName>
</protein>
<keyword evidence="2" id="KW-0378">Hydrolase</keyword>
<gene>
    <name evidence="4" type="ORF">HMPREF2086_01843</name>
</gene>
<evidence type="ECO:0008006" key="6">
    <source>
        <dbReference type="Google" id="ProtNLM"/>
    </source>
</evidence>
<evidence type="ECO:0000256" key="2">
    <source>
        <dbReference type="ARBA" id="ARBA00022801"/>
    </source>
</evidence>
<dbReference type="GO" id="GO:0016788">
    <property type="term" value="F:hydrolase activity, acting on ester bonds"/>
    <property type="evidence" value="ECO:0007669"/>
    <property type="project" value="TreeGrafter"/>
</dbReference>
<dbReference type="Gene3D" id="3.40.50.1820">
    <property type="entry name" value="alpha/beta hydrolase"/>
    <property type="match status" value="1"/>
</dbReference>
<dbReference type="InterPro" id="IPR000801">
    <property type="entry name" value="Esterase-like"/>
</dbReference>
<dbReference type="InterPro" id="IPR029058">
    <property type="entry name" value="AB_hydrolase_fold"/>
</dbReference>
<dbReference type="Proteomes" id="UP000018731">
    <property type="component" value="Unassembled WGS sequence"/>
</dbReference>
<dbReference type="AlphaFoldDB" id="V8C647"/>
<dbReference type="Pfam" id="PF00756">
    <property type="entry name" value="Esterase"/>
    <property type="match status" value="1"/>
</dbReference>
<dbReference type="OrthoDB" id="5523653at2"/>
<organism evidence="4 5">
    <name type="scientific">Helicobacter macacae MIT 99-5501</name>
    <dbReference type="NCBI Taxonomy" id="1357400"/>
    <lineage>
        <taxon>Bacteria</taxon>
        <taxon>Pseudomonadati</taxon>
        <taxon>Campylobacterota</taxon>
        <taxon>Epsilonproteobacteria</taxon>
        <taxon>Campylobacterales</taxon>
        <taxon>Helicobacteraceae</taxon>
        <taxon>Helicobacter</taxon>
    </lineage>
</organism>
<dbReference type="HOGENOM" id="CLU_039834_3_1_7"/>
<dbReference type="InterPro" id="IPR052558">
    <property type="entry name" value="Siderophore_Hydrolase_D"/>
</dbReference>
<feature type="chain" id="PRO_5004767221" description="Esterase" evidence="3">
    <location>
        <begin position="19"/>
        <end position="318"/>
    </location>
</feature>
<evidence type="ECO:0000313" key="5">
    <source>
        <dbReference type="Proteomes" id="UP000018731"/>
    </source>
</evidence>
<dbReference type="eggNOG" id="COG2819">
    <property type="taxonomic scope" value="Bacteria"/>
</dbReference>
<proteinExistence type="inferred from homology"/>
<dbReference type="PATRIC" id="fig|1357400.3.peg.2484"/>
<keyword evidence="3" id="KW-0732">Signal</keyword>
<evidence type="ECO:0000256" key="3">
    <source>
        <dbReference type="SAM" id="SignalP"/>
    </source>
</evidence>
<sequence>MKYLFLVLCFGFSSHLLAKPSDKITALTPKAKRVFDTSQIGQIYANGAIYTIRLSKIKAQKTVPKSYKIFYILDGNGHLPIALNALSKAGFLYEGLESVLIVSIGYGGKYESVAFPALRKRDYTPKYKLDCDDSGDFGGSSFVGTDFSDDDSLGGGAEQFLQTLQNDIIPFTRSFVQERLGVEIEHKSGIFGHSFGGLFVLYALSNSSGNFSHFYAVSPSLWWGGGEFIGKAIDFANIKGNCATLWIMQDKISQVSEASKESEAKIRTAKINSKELVRLIESQSNITTIYKAFYGHTHGSVVVPAFLHAISDFAKSGF</sequence>
<dbReference type="PANTHER" id="PTHR40841:SF2">
    <property type="entry name" value="SIDEROPHORE-DEGRADING ESTERASE (EUROFUNG)"/>
    <property type="match status" value="1"/>
</dbReference>
<accession>V8C647</accession>
<dbReference type="RefSeq" id="WP_023928655.1">
    <property type="nucleotide sequence ID" value="NZ_KI669455.1"/>
</dbReference>
<feature type="signal peptide" evidence="3">
    <location>
        <begin position="1"/>
        <end position="18"/>
    </location>
</feature>
<evidence type="ECO:0000256" key="1">
    <source>
        <dbReference type="ARBA" id="ARBA00005622"/>
    </source>
</evidence>
<reference evidence="4 5" key="1">
    <citation type="journal article" date="2014" name="Genome Announc.">
        <title>Draft genome sequences of six enterohepatic helicobacter species isolated from humans and one from rhesus macaques.</title>
        <authorList>
            <person name="Shen Z."/>
            <person name="Sheh A."/>
            <person name="Young S.K."/>
            <person name="Abouelliel A."/>
            <person name="Ward D.V."/>
            <person name="Earl A.M."/>
            <person name="Fox J.G."/>
        </authorList>
    </citation>
    <scope>NUCLEOTIDE SEQUENCE [LARGE SCALE GENOMIC DNA]</scope>
    <source>
        <strain evidence="4 5">MIT 99-5501</strain>
    </source>
</reference>